<evidence type="ECO:0000313" key="6">
    <source>
        <dbReference type="Proteomes" id="UP000032431"/>
    </source>
</evidence>
<dbReference type="InterPro" id="IPR003488">
    <property type="entry name" value="DprA"/>
</dbReference>
<keyword evidence="6" id="KW-1185">Reference proteome</keyword>
<name>A0A078KJ15_9FIRM</name>
<evidence type="ECO:0000259" key="4">
    <source>
        <dbReference type="Pfam" id="PF17782"/>
    </source>
</evidence>
<dbReference type="InterPro" id="IPR036388">
    <property type="entry name" value="WH-like_DNA-bd_sf"/>
</dbReference>
<dbReference type="HOGENOM" id="CLU_029601_0_3_9"/>
<sequence length="508" mass="54577">MAEDLVEHWIWLQQVFGAGSPKPDKLVKEFGSVGAVYEAGQADYLKTGFLTEKEIRRLNNKSLERSKKIVSDCMKNGYKILTTPDMPQTLQDIYAPPCVLYVWGDLPQPYDSLYIAMVGTRNVTPYGVEVATKLSVGLARCGVTVVSGLAVGVDAAAHKGALKGGGKTVAVVGGGIDIDYPSGHRELKRLISQNGAVVSEYPPGTSPARANFPIRNRIIAGLSLGCVVVEAGSRSGALITASLAAEMGRDVFAVPGSIFSSESKGTNRLLRDGVKPVCGVMDILEEYIGLFPQNIISKITSRELEIEEQQLNFDSVKNSSQSTASNAERPPLAKGTKENADELPFITLDNNNGLQSSAGTESTAKAKYVENNSVKSYPRAVSSHDEGGKTKQLPTSAGNREVNSANHLASCHHAASSHDEEEKINQLPTSAGNRDVNSANYLASCPRAAGLSEKQLLVYNVLSEVPQHVDDIALKANMELRTVLAVLTTLEIEGYVQSFPGRRYKLAR</sequence>
<accession>A0A078KJ15</accession>
<organism evidence="5 6">
    <name type="scientific">[Clostridium] cellulosi</name>
    <dbReference type="NCBI Taxonomy" id="29343"/>
    <lineage>
        <taxon>Bacteria</taxon>
        <taxon>Bacillati</taxon>
        <taxon>Bacillota</taxon>
        <taxon>Clostridia</taxon>
        <taxon>Eubacteriales</taxon>
        <taxon>Oscillospiraceae</taxon>
        <taxon>Oscillospiraceae incertae sedis</taxon>
    </lineage>
</organism>
<feature type="compositionally biased region" description="Polar residues" evidence="2">
    <location>
        <begin position="315"/>
        <end position="326"/>
    </location>
</feature>
<dbReference type="PANTHER" id="PTHR43022">
    <property type="entry name" value="PROTEIN SMF"/>
    <property type="match status" value="1"/>
</dbReference>
<evidence type="ECO:0000256" key="1">
    <source>
        <dbReference type="ARBA" id="ARBA00006525"/>
    </source>
</evidence>
<dbReference type="Pfam" id="PF17782">
    <property type="entry name" value="WHD_DprA"/>
    <property type="match status" value="1"/>
</dbReference>
<dbReference type="SUPFAM" id="SSF46785">
    <property type="entry name" value="Winged helix' DNA-binding domain"/>
    <property type="match status" value="1"/>
</dbReference>
<feature type="compositionally biased region" description="Polar residues" evidence="2">
    <location>
        <begin position="348"/>
        <end position="363"/>
    </location>
</feature>
<evidence type="ECO:0000313" key="5">
    <source>
        <dbReference type="EMBL" id="CDZ23601.1"/>
    </source>
</evidence>
<dbReference type="PANTHER" id="PTHR43022:SF1">
    <property type="entry name" value="PROTEIN SMF"/>
    <property type="match status" value="1"/>
</dbReference>
<dbReference type="Gene3D" id="3.40.50.450">
    <property type="match status" value="1"/>
</dbReference>
<comment type="similarity">
    <text evidence="1">Belongs to the DprA/Smf family.</text>
</comment>
<feature type="domain" description="DprA winged helix" evidence="4">
    <location>
        <begin position="446"/>
        <end position="501"/>
    </location>
</feature>
<dbReference type="SUPFAM" id="SSF102405">
    <property type="entry name" value="MCP/YpsA-like"/>
    <property type="match status" value="1"/>
</dbReference>
<feature type="region of interest" description="Disordered" evidence="2">
    <location>
        <begin position="315"/>
        <end position="398"/>
    </location>
</feature>
<protein>
    <submittedName>
        <fullName evidence="5">Uncharacterized protein</fullName>
    </submittedName>
</protein>
<dbReference type="AlphaFoldDB" id="A0A078KJ15"/>
<dbReference type="InterPro" id="IPR036390">
    <property type="entry name" value="WH_DNA-bd_sf"/>
</dbReference>
<evidence type="ECO:0000256" key="2">
    <source>
        <dbReference type="SAM" id="MobiDB-lite"/>
    </source>
</evidence>
<proteinExistence type="inferred from homology"/>
<dbReference type="InterPro" id="IPR057666">
    <property type="entry name" value="DrpA_SLOG"/>
</dbReference>
<reference evidence="6" key="1">
    <citation type="submission" date="2014-07" db="EMBL/GenBank/DDBJ databases">
        <authorList>
            <person name="Wibberg D."/>
        </authorList>
    </citation>
    <scope>NUCLEOTIDE SEQUENCE [LARGE SCALE GENOMIC DNA]</scope>
    <source>
        <strain evidence="6">DG5</strain>
    </source>
</reference>
<dbReference type="Proteomes" id="UP000032431">
    <property type="component" value="Chromosome I"/>
</dbReference>
<dbReference type="InterPro" id="IPR041614">
    <property type="entry name" value="DprA_WH"/>
</dbReference>
<gene>
    <name evidence="5" type="ORF">CCDG5_0463</name>
</gene>
<dbReference type="EMBL" id="LM995447">
    <property type="protein sequence ID" value="CDZ23601.1"/>
    <property type="molecule type" value="Genomic_DNA"/>
</dbReference>
<dbReference type="GO" id="GO:0009294">
    <property type="term" value="P:DNA-mediated transformation"/>
    <property type="evidence" value="ECO:0007669"/>
    <property type="project" value="InterPro"/>
</dbReference>
<dbReference type="STRING" id="29343.CCDG5_0463"/>
<dbReference type="Gene3D" id="1.10.10.10">
    <property type="entry name" value="Winged helix-like DNA-binding domain superfamily/Winged helix DNA-binding domain"/>
    <property type="match status" value="1"/>
</dbReference>
<feature type="domain" description="Smf/DprA SLOG" evidence="3">
    <location>
        <begin position="82"/>
        <end position="287"/>
    </location>
</feature>
<dbReference type="KEGG" id="ccel:CCDG5_0463"/>
<dbReference type="Pfam" id="PF02481">
    <property type="entry name" value="DNA_processg_A"/>
    <property type="match status" value="1"/>
</dbReference>
<evidence type="ECO:0000259" key="3">
    <source>
        <dbReference type="Pfam" id="PF02481"/>
    </source>
</evidence>
<dbReference type="NCBIfam" id="TIGR00732">
    <property type="entry name" value="dprA"/>
    <property type="match status" value="1"/>
</dbReference>
<dbReference type="PATRIC" id="fig|29343.3.peg.486"/>